<dbReference type="InterPro" id="IPR008405">
    <property type="entry name" value="ApoL"/>
</dbReference>
<evidence type="ECO:0000313" key="3">
    <source>
        <dbReference type="Proteomes" id="UP000828390"/>
    </source>
</evidence>
<dbReference type="GO" id="GO:0008289">
    <property type="term" value="F:lipid binding"/>
    <property type="evidence" value="ECO:0007669"/>
    <property type="project" value="InterPro"/>
</dbReference>
<dbReference type="Proteomes" id="UP000828390">
    <property type="component" value="Unassembled WGS sequence"/>
</dbReference>
<dbReference type="GO" id="GO:0042157">
    <property type="term" value="P:lipoprotein metabolic process"/>
    <property type="evidence" value="ECO:0007669"/>
    <property type="project" value="InterPro"/>
</dbReference>
<reference evidence="2" key="1">
    <citation type="journal article" date="2019" name="bioRxiv">
        <title>The Genome of the Zebra Mussel, Dreissena polymorpha: A Resource for Invasive Species Research.</title>
        <authorList>
            <person name="McCartney M.A."/>
            <person name="Auch B."/>
            <person name="Kono T."/>
            <person name="Mallez S."/>
            <person name="Zhang Y."/>
            <person name="Obille A."/>
            <person name="Becker A."/>
            <person name="Abrahante J.E."/>
            <person name="Garbe J."/>
            <person name="Badalamenti J.P."/>
            <person name="Herman A."/>
            <person name="Mangelson H."/>
            <person name="Liachko I."/>
            <person name="Sullivan S."/>
            <person name="Sone E.D."/>
            <person name="Koren S."/>
            <person name="Silverstein K.A.T."/>
            <person name="Beckman K.B."/>
            <person name="Gohl D.M."/>
        </authorList>
    </citation>
    <scope>NUCLEOTIDE SEQUENCE</scope>
    <source>
        <strain evidence="2">Duluth1</strain>
        <tissue evidence="2">Whole animal</tissue>
    </source>
</reference>
<protein>
    <submittedName>
        <fullName evidence="2">Uncharacterized protein</fullName>
    </submittedName>
</protein>
<dbReference type="GO" id="GO:0016020">
    <property type="term" value="C:membrane"/>
    <property type="evidence" value="ECO:0007669"/>
    <property type="project" value="TreeGrafter"/>
</dbReference>
<comment type="similarity">
    <text evidence="1">Belongs to the apolipoprotein L family.</text>
</comment>
<name>A0A9D4LMV8_DREPO</name>
<dbReference type="GO" id="GO:0006869">
    <property type="term" value="P:lipid transport"/>
    <property type="evidence" value="ECO:0007669"/>
    <property type="project" value="InterPro"/>
</dbReference>
<gene>
    <name evidence="2" type="ORF">DPMN_023703</name>
</gene>
<keyword evidence="3" id="KW-1185">Reference proteome</keyword>
<evidence type="ECO:0000313" key="2">
    <source>
        <dbReference type="EMBL" id="KAH3860779.1"/>
    </source>
</evidence>
<dbReference type="GO" id="GO:0005576">
    <property type="term" value="C:extracellular region"/>
    <property type="evidence" value="ECO:0007669"/>
    <property type="project" value="InterPro"/>
</dbReference>
<sequence>MRISPFVLIVHRNFIGAVIGALGGTVSVGASIAESVYRTKACKEAGELLNKFQQTRKNIVDSCSVIIDKLKQEGFENRCLTVITRQIGGQGGISIAELMHTNVSATKQVGEPATKCVLEFAGTAGRVASAMNKMTCATTKAIHMAGGFFGISVIAVDIRSLYRSVHAVSSDQLPETAKQICDLAEKLLDTCPSDREIDEMIEDILQRL</sequence>
<accession>A0A9D4LMV8</accession>
<organism evidence="2 3">
    <name type="scientific">Dreissena polymorpha</name>
    <name type="common">Zebra mussel</name>
    <name type="synonym">Mytilus polymorpha</name>
    <dbReference type="NCBI Taxonomy" id="45954"/>
    <lineage>
        <taxon>Eukaryota</taxon>
        <taxon>Metazoa</taxon>
        <taxon>Spiralia</taxon>
        <taxon>Lophotrochozoa</taxon>
        <taxon>Mollusca</taxon>
        <taxon>Bivalvia</taxon>
        <taxon>Autobranchia</taxon>
        <taxon>Heteroconchia</taxon>
        <taxon>Euheterodonta</taxon>
        <taxon>Imparidentia</taxon>
        <taxon>Neoheterodontei</taxon>
        <taxon>Myida</taxon>
        <taxon>Dreissenoidea</taxon>
        <taxon>Dreissenidae</taxon>
        <taxon>Dreissena</taxon>
    </lineage>
</organism>
<evidence type="ECO:0000256" key="1">
    <source>
        <dbReference type="ARBA" id="ARBA00010090"/>
    </source>
</evidence>
<dbReference type="EMBL" id="JAIWYP010000002">
    <property type="protein sequence ID" value="KAH3860779.1"/>
    <property type="molecule type" value="Genomic_DNA"/>
</dbReference>
<dbReference type="PANTHER" id="PTHR14096:SF27">
    <property type="entry name" value="APOLIPOPROTEIN L2"/>
    <property type="match status" value="1"/>
</dbReference>
<dbReference type="AlphaFoldDB" id="A0A9D4LMV8"/>
<dbReference type="PANTHER" id="PTHR14096">
    <property type="entry name" value="APOLIPOPROTEIN L"/>
    <property type="match status" value="1"/>
</dbReference>
<reference evidence="2" key="2">
    <citation type="submission" date="2020-11" db="EMBL/GenBank/DDBJ databases">
        <authorList>
            <person name="McCartney M.A."/>
            <person name="Auch B."/>
            <person name="Kono T."/>
            <person name="Mallez S."/>
            <person name="Becker A."/>
            <person name="Gohl D.M."/>
            <person name="Silverstein K.A.T."/>
            <person name="Koren S."/>
            <person name="Bechman K.B."/>
            <person name="Herman A."/>
            <person name="Abrahante J.E."/>
            <person name="Garbe J."/>
        </authorList>
    </citation>
    <scope>NUCLEOTIDE SEQUENCE</scope>
    <source>
        <strain evidence="2">Duluth1</strain>
        <tissue evidence="2">Whole animal</tissue>
    </source>
</reference>
<comment type="caution">
    <text evidence="2">The sequence shown here is derived from an EMBL/GenBank/DDBJ whole genome shotgun (WGS) entry which is preliminary data.</text>
</comment>
<proteinExistence type="inferred from homology"/>